<dbReference type="Proteomes" id="UP000887565">
    <property type="component" value="Unplaced"/>
</dbReference>
<dbReference type="AlphaFoldDB" id="A0A915INT3"/>
<evidence type="ECO:0000313" key="1">
    <source>
        <dbReference type="Proteomes" id="UP000887565"/>
    </source>
</evidence>
<evidence type="ECO:0000313" key="2">
    <source>
        <dbReference type="WBParaSite" id="nRc.2.0.1.t15460-RA"/>
    </source>
</evidence>
<sequence>IYSQKLQQLKAKLQSLADRTHPDFLRAKVFVEQDLENRLFCNEVSYKIVACVSDTRRIRNYPIIFSDPDPDRWIRTRIRYFQNFGAGPPPDILPDTRHVSGAYFSTEKLTFFVDFSEKVTFF</sequence>
<dbReference type="WBParaSite" id="nRc.2.0.1.t15460-RA">
    <property type="protein sequence ID" value="nRc.2.0.1.t15460-RA"/>
    <property type="gene ID" value="nRc.2.0.1.g15460"/>
</dbReference>
<proteinExistence type="predicted"/>
<organism evidence="1 2">
    <name type="scientific">Romanomermis culicivorax</name>
    <name type="common">Nematode worm</name>
    <dbReference type="NCBI Taxonomy" id="13658"/>
    <lineage>
        <taxon>Eukaryota</taxon>
        <taxon>Metazoa</taxon>
        <taxon>Ecdysozoa</taxon>
        <taxon>Nematoda</taxon>
        <taxon>Enoplea</taxon>
        <taxon>Dorylaimia</taxon>
        <taxon>Mermithida</taxon>
        <taxon>Mermithoidea</taxon>
        <taxon>Mermithidae</taxon>
        <taxon>Romanomermis</taxon>
    </lineage>
</organism>
<accession>A0A915INT3</accession>
<name>A0A915INT3_ROMCU</name>
<protein>
    <submittedName>
        <fullName evidence="2">Uncharacterized protein</fullName>
    </submittedName>
</protein>
<reference evidence="2" key="1">
    <citation type="submission" date="2022-11" db="UniProtKB">
        <authorList>
            <consortium name="WormBaseParasite"/>
        </authorList>
    </citation>
    <scope>IDENTIFICATION</scope>
</reference>
<keyword evidence="1" id="KW-1185">Reference proteome</keyword>